<feature type="compositionally biased region" description="Low complexity" evidence="1">
    <location>
        <begin position="59"/>
        <end position="69"/>
    </location>
</feature>
<protein>
    <submittedName>
        <fullName evidence="2">Uncharacterized protein</fullName>
    </submittedName>
</protein>
<dbReference type="Proteomes" id="UP000284375">
    <property type="component" value="Unassembled WGS sequence"/>
</dbReference>
<accession>A0A423WIW4</accession>
<gene>
    <name evidence="2" type="ORF">VSDG_01458</name>
</gene>
<evidence type="ECO:0000313" key="2">
    <source>
        <dbReference type="EMBL" id="ROW03352.1"/>
    </source>
</evidence>
<organism evidence="2 3">
    <name type="scientific">Cytospora chrysosperma</name>
    <name type="common">Cytospora canker fungus</name>
    <name type="synonym">Sphaeria chrysosperma</name>
    <dbReference type="NCBI Taxonomy" id="252740"/>
    <lineage>
        <taxon>Eukaryota</taxon>
        <taxon>Fungi</taxon>
        <taxon>Dikarya</taxon>
        <taxon>Ascomycota</taxon>
        <taxon>Pezizomycotina</taxon>
        <taxon>Sordariomycetes</taxon>
        <taxon>Sordariomycetidae</taxon>
        <taxon>Diaporthales</taxon>
        <taxon>Cytosporaceae</taxon>
        <taxon>Cytospora</taxon>
    </lineage>
</organism>
<comment type="caution">
    <text evidence="2">The sequence shown here is derived from an EMBL/GenBank/DDBJ whole genome shotgun (WGS) entry which is preliminary data.</text>
</comment>
<name>A0A423WIW4_CYTCH</name>
<dbReference type="OrthoDB" id="5216639at2759"/>
<proteinExistence type="predicted"/>
<reference evidence="2 3" key="1">
    <citation type="submission" date="2015-09" db="EMBL/GenBank/DDBJ databases">
        <title>Host preference determinants of Valsa canker pathogens revealed by comparative genomics.</title>
        <authorList>
            <person name="Yin Z."/>
            <person name="Huang L."/>
        </authorList>
    </citation>
    <scope>NUCLEOTIDE SEQUENCE [LARGE SCALE GENOMIC DNA]</scope>
    <source>
        <strain evidence="2 3">YSFL</strain>
    </source>
</reference>
<evidence type="ECO:0000256" key="1">
    <source>
        <dbReference type="SAM" id="MobiDB-lite"/>
    </source>
</evidence>
<dbReference type="EMBL" id="LJZO01000003">
    <property type="protein sequence ID" value="ROW03352.1"/>
    <property type="molecule type" value="Genomic_DNA"/>
</dbReference>
<sequence>MCTQVNNVFSCSHRAFSRFDNCPRFGKTCLGAGANHMDVPVNRVCNDCMFRASQADATPDAGGSPDSSGAGAGEKKADPWWDNDPWRKWVSFRVTWRPRERLGGCVGPEILDARQGAYRVPTRYR</sequence>
<evidence type="ECO:0000313" key="3">
    <source>
        <dbReference type="Proteomes" id="UP000284375"/>
    </source>
</evidence>
<keyword evidence="3" id="KW-1185">Reference proteome</keyword>
<feature type="compositionally biased region" description="Basic and acidic residues" evidence="1">
    <location>
        <begin position="73"/>
        <end position="82"/>
    </location>
</feature>
<dbReference type="AlphaFoldDB" id="A0A423WIW4"/>
<feature type="region of interest" description="Disordered" evidence="1">
    <location>
        <begin position="56"/>
        <end position="82"/>
    </location>
</feature>